<evidence type="ECO:0000256" key="4">
    <source>
        <dbReference type="ARBA" id="ARBA00022475"/>
    </source>
</evidence>
<keyword evidence="13 14" id="KW-0472">Membrane</keyword>
<dbReference type="InterPro" id="IPR036097">
    <property type="entry name" value="HisK_dim/P_sf"/>
</dbReference>
<dbReference type="CDD" id="cd00082">
    <property type="entry name" value="HisKA"/>
    <property type="match status" value="1"/>
</dbReference>
<dbReference type="NCBIfam" id="TIGR00229">
    <property type="entry name" value="sensory_box"/>
    <property type="match status" value="1"/>
</dbReference>
<dbReference type="OrthoDB" id="9795133at2"/>
<evidence type="ECO:0000256" key="9">
    <source>
        <dbReference type="ARBA" id="ARBA00022777"/>
    </source>
</evidence>
<dbReference type="Gene3D" id="1.10.287.130">
    <property type="match status" value="1"/>
</dbReference>
<dbReference type="SMART" id="SM00387">
    <property type="entry name" value="HATPase_c"/>
    <property type="match status" value="1"/>
</dbReference>
<dbReference type="InterPro" id="IPR050351">
    <property type="entry name" value="BphY/WalK/GraS-like"/>
</dbReference>
<evidence type="ECO:0000256" key="3">
    <source>
        <dbReference type="ARBA" id="ARBA00012438"/>
    </source>
</evidence>
<keyword evidence="7 14" id="KW-0812">Transmembrane</keyword>
<dbReference type="InterPro" id="IPR003594">
    <property type="entry name" value="HATPase_dom"/>
</dbReference>
<dbReference type="Proteomes" id="UP000198417">
    <property type="component" value="Unassembled WGS sequence"/>
</dbReference>
<keyword evidence="6" id="KW-0808">Transferase</keyword>
<keyword evidence="12" id="KW-0902">Two-component regulatory system</keyword>
<dbReference type="Pfam" id="PF02518">
    <property type="entry name" value="HATPase_c"/>
    <property type="match status" value="1"/>
</dbReference>
<feature type="domain" description="PAC" evidence="16">
    <location>
        <begin position="483"/>
        <end position="533"/>
    </location>
</feature>
<dbReference type="InterPro" id="IPR035965">
    <property type="entry name" value="PAS-like_dom_sf"/>
</dbReference>
<dbReference type="InterPro" id="IPR003661">
    <property type="entry name" value="HisK_dim/P_dom"/>
</dbReference>
<evidence type="ECO:0000256" key="12">
    <source>
        <dbReference type="ARBA" id="ARBA00023012"/>
    </source>
</evidence>
<dbReference type="Gene3D" id="3.30.565.10">
    <property type="entry name" value="Histidine kinase-like ATPase, C-terminal domain"/>
    <property type="match status" value="1"/>
</dbReference>
<feature type="transmembrane region" description="Helical" evidence="14">
    <location>
        <begin position="302"/>
        <end position="321"/>
    </location>
</feature>
<dbReference type="InterPro" id="IPR000700">
    <property type="entry name" value="PAS-assoc_C"/>
</dbReference>
<proteinExistence type="predicted"/>
<dbReference type="GO" id="GO:0000156">
    <property type="term" value="F:phosphorelay response regulator activity"/>
    <property type="evidence" value="ECO:0007669"/>
    <property type="project" value="TreeGrafter"/>
</dbReference>
<dbReference type="PROSITE" id="PS50109">
    <property type="entry name" value="HIS_KIN"/>
    <property type="match status" value="1"/>
</dbReference>
<dbReference type="AlphaFoldDB" id="A0A238WYK6"/>
<evidence type="ECO:0000256" key="10">
    <source>
        <dbReference type="ARBA" id="ARBA00022840"/>
    </source>
</evidence>
<dbReference type="InterPro" id="IPR029151">
    <property type="entry name" value="Sensor-like_sf"/>
</dbReference>
<dbReference type="Gene3D" id="3.30.450.20">
    <property type="entry name" value="PAS domain"/>
    <property type="match status" value="2"/>
</dbReference>
<evidence type="ECO:0000256" key="6">
    <source>
        <dbReference type="ARBA" id="ARBA00022679"/>
    </source>
</evidence>
<evidence type="ECO:0000256" key="5">
    <source>
        <dbReference type="ARBA" id="ARBA00022553"/>
    </source>
</evidence>
<keyword evidence="9" id="KW-0418">Kinase</keyword>
<reference evidence="17 18" key="1">
    <citation type="submission" date="2017-06" db="EMBL/GenBank/DDBJ databases">
        <authorList>
            <person name="Kim H.J."/>
            <person name="Triplett B.A."/>
        </authorList>
    </citation>
    <scope>NUCLEOTIDE SEQUENCE [LARGE SCALE GENOMIC DNA]</scope>
    <source>
        <strain evidence="17 18">DSM 29052</strain>
    </source>
</reference>
<sequence>MFKIIQTLMTSVTDRLLPTTLRGRILLIVIASTFSLAVINTLTSYYITNRLVTQTAGERLEAQGRLYADKFKFQLSAIRSDAHVLREATPIQKIIRASRAPDRLDPVSGSSLDSHRQNLAVAFTTFLRTRRHFTQIRFIGLADNGREIVRVDRSPAGIQITSKDALQEKANEEYLLALPTLGRSGFYVSKVTLNRENGGVSDPPLPTMRLVEPVRDENGHLFGAVVINVDYEAFLRSAMPNIPPAVQITALNENGDALIFGPGQATPEFTFHLDDTPLSRSQITGFEGLTSHVSMSRGAASILIPVAVGSAWSPFTFGIVASLPAGTFLAPVKDAVRRTTAWSVIFIALATLISAIFARLLTSPLQRLSAQILNPSENRAPIEAVLNSRDEIGDLARAFLDRNNALIDEANQAQAILRQTAEGVLTMDDLGHLRTINPSGIRMFGLSDVDYVGWHVNRLMPDWVDTGTAEMPFDAANLLPDTGSREFIAVHQDGSAFPVDVAISHFRVGAALYVAAMVRDISEREQHLQELTTLIEALKRSNTELDSFAYVASHDLKAPLRVIDNASKWIEEDLAGKLDPESRENLDLIRSRINRMERLLDDLLEHSRIGRVDHGTQMVNGSVLLEEVRGLLPFTPEFKIGVGPGFDDITLPVLPLRPILQNLIGNAIKHHDRSAGRIQLEITETADAVTFRVTDDGPGIAPEHHERVFGLFQTLHPRDEVEGSGMGLAMVKKNVEVFGGSLRLISDGVRSTTFEFTLPKFWKNASSREEAA</sequence>
<dbReference type="GO" id="GO:0030295">
    <property type="term" value="F:protein kinase activator activity"/>
    <property type="evidence" value="ECO:0007669"/>
    <property type="project" value="TreeGrafter"/>
</dbReference>
<evidence type="ECO:0000259" key="16">
    <source>
        <dbReference type="PROSITE" id="PS50113"/>
    </source>
</evidence>
<dbReference type="Gene3D" id="6.10.340.10">
    <property type="match status" value="1"/>
</dbReference>
<dbReference type="Pfam" id="PF00512">
    <property type="entry name" value="HisKA"/>
    <property type="match status" value="1"/>
</dbReference>
<dbReference type="PRINTS" id="PR00344">
    <property type="entry name" value="BCTRLSENSOR"/>
</dbReference>
<dbReference type="SUPFAM" id="SSF47384">
    <property type="entry name" value="Homodimeric domain of signal transducing histidine kinase"/>
    <property type="match status" value="1"/>
</dbReference>
<dbReference type="InterPro" id="IPR004358">
    <property type="entry name" value="Sig_transdc_His_kin-like_C"/>
</dbReference>
<dbReference type="PANTHER" id="PTHR42878">
    <property type="entry name" value="TWO-COMPONENT HISTIDINE KINASE"/>
    <property type="match status" value="1"/>
</dbReference>
<dbReference type="PROSITE" id="PS50113">
    <property type="entry name" value="PAC"/>
    <property type="match status" value="1"/>
</dbReference>
<evidence type="ECO:0000256" key="1">
    <source>
        <dbReference type="ARBA" id="ARBA00000085"/>
    </source>
</evidence>
<keyword evidence="18" id="KW-1185">Reference proteome</keyword>
<dbReference type="GO" id="GO:0000155">
    <property type="term" value="F:phosphorelay sensor kinase activity"/>
    <property type="evidence" value="ECO:0007669"/>
    <property type="project" value="InterPro"/>
</dbReference>
<keyword evidence="10" id="KW-0067">ATP-binding</keyword>
<evidence type="ECO:0000313" key="18">
    <source>
        <dbReference type="Proteomes" id="UP000198417"/>
    </source>
</evidence>
<dbReference type="GO" id="GO:0007234">
    <property type="term" value="P:osmosensory signaling via phosphorelay pathway"/>
    <property type="evidence" value="ECO:0007669"/>
    <property type="project" value="TreeGrafter"/>
</dbReference>
<evidence type="ECO:0000256" key="8">
    <source>
        <dbReference type="ARBA" id="ARBA00022741"/>
    </source>
</evidence>
<keyword evidence="4" id="KW-1003">Cell membrane</keyword>
<dbReference type="SUPFAM" id="SSF55874">
    <property type="entry name" value="ATPase domain of HSP90 chaperone/DNA topoisomerase II/histidine kinase"/>
    <property type="match status" value="1"/>
</dbReference>
<organism evidence="17 18">
    <name type="scientific">Puniceibacterium sediminis</name>
    <dbReference type="NCBI Taxonomy" id="1608407"/>
    <lineage>
        <taxon>Bacteria</taxon>
        <taxon>Pseudomonadati</taxon>
        <taxon>Pseudomonadota</taxon>
        <taxon>Alphaproteobacteria</taxon>
        <taxon>Rhodobacterales</taxon>
        <taxon>Paracoccaceae</taxon>
        <taxon>Puniceibacterium</taxon>
    </lineage>
</organism>
<dbReference type="InterPro" id="IPR036890">
    <property type="entry name" value="HATPase_C_sf"/>
</dbReference>
<dbReference type="EC" id="2.7.13.3" evidence="3"/>
<dbReference type="GO" id="GO:0005886">
    <property type="term" value="C:plasma membrane"/>
    <property type="evidence" value="ECO:0007669"/>
    <property type="project" value="UniProtKB-SubCell"/>
</dbReference>
<feature type="domain" description="Histidine kinase" evidence="15">
    <location>
        <begin position="551"/>
        <end position="762"/>
    </location>
</feature>
<keyword evidence="8" id="KW-0547">Nucleotide-binding</keyword>
<keyword evidence="11 14" id="KW-1133">Transmembrane helix</keyword>
<dbReference type="SUPFAM" id="SSF55785">
    <property type="entry name" value="PYP-like sensor domain (PAS domain)"/>
    <property type="match status" value="1"/>
</dbReference>
<dbReference type="Pfam" id="PF21623">
    <property type="entry name" value="HK_sensor_dom_bact"/>
    <property type="match status" value="1"/>
</dbReference>
<evidence type="ECO:0000256" key="2">
    <source>
        <dbReference type="ARBA" id="ARBA00004651"/>
    </source>
</evidence>
<gene>
    <name evidence="17" type="ORF">SAMN06265370_10876</name>
</gene>
<dbReference type="CDD" id="cd18773">
    <property type="entry name" value="PDC1_HK_sensor"/>
    <property type="match status" value="1"/>
</dbReference>
<feature type="transmembrane region" description="Helical" evidence="14">
    <location>
        <begin position="25"/>
        <end position="47"/>
    </location>
</feature>
<comment type="subcellular location">
    <subcellularLocation>
        <location evidence="2">Cell membrane</location>
        <topology evidence="2">Multi-pass membrane protein</topology>
    </subcellularLocation>
</comment>
<comment type="catalytic activity">
    <reaction evidence="1">
        <text>ATP + protein L-histidine = ADP + protein N-phospho-L-histidine.</text>
        <dbReference type="EC" id="2.7.13.3"/>
    </reaction>
</comment>
<feature type="transmembrane region" description="Helical" evidence="14">
    <location>
        <begin position="341"/>
        <end position="361"/>
    </location>
</feature>
<dbReference type="PANTHER" id="PTHR42878:SF15">
    <property type="entry name" value="BACTERIOPHYTOCHROME"/>
    <property type="match status" value="1"/>
</dbReference>
<dbReference type="InterPro" id="IPR005467">
    <property type="entry name" value="His_kinase_dom"/>
</dbReference>
<evidence type="ECO:0000256" key="14">
    <source>
        <dbReference type="SAM" id="Phobius"/>
    </source>
</evidence>
<dbReference type="GO" id="GO:0005524">
    <property type="term" value="F:ATP binding"/>
    <property type="evidence" value="ECO:0007669"/>
    <property type="project" value="UniProtKB-KW"/>
</dbReference>
<accession>A0A238WYK6</accession>
<keyword evidence="5" id="KW-0597">Phosphoprotein</keyword>
<dbReference type="SMART" id="SM00388">
    <property type="entry name" value="HisKA"/>
    <property type="match status" value="1"/>
</dbReference>
<dbReference type="InterPro" id="IPR048760">
    <property type="entry name" value="VP0354-like_sensor_dom"/>
</dbReference>
<evidence type="ECO:0000313" key="17">
    <source>
        <dbReference type="EMBL" id="SNR51646.1"/>
    </source>
</evidence>
<name>A0A238WYK6_9RHOB</name>
<evidence type="ECO:0000256" key="13">
    <source>
        <dbReference type="ARBA" id="ARBA00023136"/>
    </source>
</evidence>
<evidence type="ECO:0000256" key="7">
    <source>
        <dbReference type="ARBA" id="ARBA00022692"/>
    </source>
</evidence>
<dbReference type="SUPFAM" id="SSF103190">
    <property type="entry name" value="Sensory domain-like"/>
    <property type="match status" value="1"/>
</dbReference>
<evidence type="ECO:0000256" key="11">
    <source>
        <dbReference type="ARBA" id="ARBA00022989"/>
    </source>
</evidence>
<protein>
    <recommendedName>
        <fullName evidence="3">histidine kinase</fullName>
        <ecNumber evidence="3">2.7.13.3</ecNumber>
    </recommendedName>
</protein>
<dbReference type="InterPro" id="IPR000014">
    <property type="entry name" value="PAS"/>
</dbReference>
<evidence type="ECO:0000259" key="15">
    <source>
        <dbReference type="PROSITE" id="PS50109"/>
    </source>
</evidence>
<dbReference type="EMBL" id="FZNN01000008">
    <property type="protein sequence ID" value="SNR51646.1"/>
    <property type="molecule type" value="Genomic_DNA"/>
</dbReference>